<comment type="caution">
    <text evidence="1">The sequence shown here is derived from an EMBL/GenBank/DDBJ whole genome shotgun (WGS) entry which is preliminary data.</text>
</comment>
<name>A0ABS7JM69_9HELI</name>
<sequence>MDIVLLGGSNSVVKNGLRIGLEAQNIRLHNYALGFTGALQNLYELIRHQDTIQHARLVITESNINDFLSLAPTNVILDNINRFYEKLYTIHKKIVVLILPIHISNQKSQLINLTHRQNCSYYGFNSIDVDLYYQNHNLYTFDKAYQFHPMPIALQELGKNIIKHLALFKESKCDIPHTYSQYAIYKPSDYGQQIQHRNSFFHESAIRIPTNQKVFFPKEFLNYQILGLHTWNKPQSQFTNSTYITSLSIENKTQKIIKNFGFLNSFQELQREYLNIDTQCCFYVNKDILPTSEESNGLTIDKQTIRLDFLDLIGILLAKTPPPQINFKKPTKKNNFDFIIPPIVLYKSLIDEYKELTLLQEKSFLKNQNSYLMSFLNHKDLKKEYEIFLSQKYKIYGAAKRIKDSLNYKIGEAIILYDKSHKNFFKLCLELIEIYRFHSKQKGHLKSMLPLKYYTDYKEAQVAKTHLPYLLGSAFIKASKSPLKIAFLTLPFKLKKIAKNYKKKI</sequence>
<proteinExistence type="predicted"/>
<protein>
    <recommendedName>
        <fullName evidence="3">SGNH/GDSL hydrolase family protein</fullName>
    </recommendedName>
</protein>
<reference evidence="1 2" key="1">
    <citation type="submission" date="2021-08" db="EMBL/GenBank/DDBJ databases">
        <title>Helicobacter spp. isolated from feces of Anatolian Ground Squirrel (Spermophilus xanthoprymnus) in Turkey.</title>
        <authorList>
            <person name="Aydin F."/>
            <person name="Abay S."/>
            <person name="Kayman T."/>
            <person name="Karakaya E."/>
            <person name="Saticioglu I.B."/>
        </authorList>
    </citation>
    <scope>NUCLEOTIDE SEQUENCE [LARGE SCALE GENOMIC DNA]</scope>
    <source>
        <strain evidence="1 2">Faydin-H70</strain>
    </source>
</reference>
<evidence type="ECO:0000313" key="1">
    <source>
        <dbReference type="EMBL" id="MBX7490499.1"/>
    </source>
</evidence>
<dbReference type="Proteomes" id="UP000700059">
    <property type="component" value="Unassembled WGS sequence"/>
</dbReference>
<keyword evidence="2" id="KW-1185">Reference proteome</keyword>
<dbReference type="RefSeq" id="WP_221531760.1">
    <property type="nucleotide sequence ID" value="NZ_JAIGYP010000003.1"/>
</dbReference>
<dbReference type="SUPFAM" id="SSF52266">
    <property type="entry name" value="SGNH hydrolase"/>
    <property type="match status" value="1"/>
</dbReference>
<gene>
    <name evidence="1" type="ORF">K4G57_03320</name>
</gene>
<organism evidence="1 2">
    <name type="scientific">Helicobacter turcicus</name>
    <dbReference type="NCBI Taxonomy" id="2867412"/>
    <lineage>
        <taxon>Bacteria</taxon>
        <taxon>Pseudomonadati</taxon>
        <taxon>Campylobacterota</taxon>
        <taxon>Epsilonproteobacteria</taxon>
        <taxon>Campylobacterales</taxon>
        <taxon>Helicobacteraceae</taxon>
        <taxon>Helicobacter</taxon>
    </lineage>
</organism>
<dbReference type="EMBL" id="JAIGYQ010000003">
    <property type="protein sequence ID" value="MBX7490499.1"/>
    <property type="molecule type" value="Genomic_DNA"/>
</dbReference>
<accession>A0ABS7JM69</accession>
<evidence type="ECO:0000313" key="2">
    <source>
        <dbReference type="Proteomes" id="UP000700059"/>
    </source>
</evidence>
<evidence type="ECO:0008006" key="3">
    <source>
        <dbReference type="Google" id="ProtNLM"/>
    </source>
</evidence>